<accession>A0A9D1J7H1</accession>
<reference evidence="2" key="1">
    <citation type="submission" date="2020-10" db="EMBL/GenBank/DDBJ databases">
        <authorList>
            <person name="Gilroy R."/>
        </authorList>
    </citation>
    <scope>NUCLEOTIDE SEQUENCE</scope>
    <source>
        <strain evidence="2">CHK121-14286</strain>
    </source>
</reference>
<dbReference type="EMBL" id="DVHL01000006">
    <property type="protein sequence ID" value="HIR65378.1"/>
    <property type="molecule type" value="Genomic_DNA"/>
</dbReference>
<evidence type="ECO:0000313" key="2">
    <source>
        <dbReference type="EMBL" id="HIR65378.1"/>
    </source>
</evidence>
<sequence>MAEKTNIVKEVNNNEKGTALQAVKAVAVLVVICLVCCLLLALCNDLLYVTEEEKFNRAMRKIYPEFSLAEEVALDSKYSSNATYGEVLSVVKSTDGAYILQTKGIGGFSSGTITIYVAVTGGENPTIAGWTILANEGQSFIGNITSNHQKTWFIGDSISEVQSVSVGNGFGSGATYSEMAICNAINMAGYYCMNALGLGSNPEGEALQAVMDLLGADYASYTLTGRGNVLSANAGSGTVATLLSTDTDTLSYLFTGTGDKGDVQAFVYGEGDGIKIIVVTDSGIVTSENVADGDAALLAVQSKPLYTTTLGSYTAFALTTSVEAGADSTVYTVAGLGIGTVPSTYVLKVTVTNDGGAGKVSAIEIATDGYVPGAPSQADTDKLATSLVGATSATVDGIYTSDHVAGATQSANLITVAVKAALAQFDATVAAE</sequence>
<keyword evidence="1" id="KW-0472">Membrane</keyword>
<dbReference type="AlphaFoldDB" id="A0A9D1J7H1"/>
<keyword evidence="1" id="KW-0812">Transmembrane</keyword>
<dbReference type="Proteomes" id="UP000824200">
    <property type="component" value="Unassembled WGS sequence"/>
</dbReference>
<name>A0A9D1J7H1_9BACT</name>
<keyword evidence="1" id="KW-1133">Transmembrane helix</keyword>
<proteinExistence type="predicted"/>
<organism evidence="2 3">
    <name type="scientific">Candidatus Fimimonas gallinarum</name>
    <dbReference type="NCBI Taxonomy" id="2840821"/>
    <lineage>
        <taxon>Bacteria</taxon>
        <taxon>Pseudomonadati</taxon>
        <taxon>Myxococcota</taxon>
        <taxon>Myxococcia</taxon>
        <taxon>Myxococcales</taxon>
        <taxon>Cystobacterineae</taxon>
        <taxon>Myxococcaceae</taxon>
        <taxon>Myxococcaceae incertae sedis</taxon>
        <taxon>Candidatus Fimimonas</taxon>
    </lineage>
</organism>
<evidence type="ECO:0000313" key="3">
    <source>
        <dbReference type="Proteomes" id="UP000824200"/>
    </source>
</evidence>
<evidence type="ECO:0008006" key="4">
    <source>
        <dbReference type="Google" id="ProtNLM"/>
    </source>
</evidence>
<reference evidence="2" key="2">
    <citation type="journal article" date="2021" name="PeerJ">
        <title>Extensive microbial diversity within the chicken gut microbiome revealed by metagenomics and culture.</title>
        <authorList>
            <person name="Gilroy R."/>
            <person name="Ravi A."/>
            <person name="Getino M."/>
            <person name="Pursley I."/>
            <person name="Horton D.L."/>
            <person name="Alikhan N.F."/>
            <person name="Baker D."/>
            <person name="Gharbi K."/>
            <person name="Hall N."/>
            <person name="Watson M."/>
            <person name="Adriaenssens E.M."/>
            <person name="Foster-Nyarko E."/>
            <person name="Jarju S."/>
            <person name="Secka A."/>
            <person name="Antonio M."/>
            <person name="Oren A."/>
            <person name="Chaudhuri R.R."/>
            <person name="La Ragione R."/>
            <person name="Hildebrand F."/>
            <person name="Pallen M.J."/>
        </authorList>
    </citation>
    <scope>NUCLEOTIDE SEQUENCE</scope>
    <source>
        <strain evidence="2">CHK121-14286</strain>
    </source>
</reference>
<comment type="caution">
    <text evidence="2">The sequence shown here is derived from an EMBL/GenBank/DDBJ whole genome shotgun (WGS) entry which is preliminary data.</text>
</comment>
<gene>
    <name evidence="2" type="ORF">IAC95_00585</name>
</gene>
<protein>
    <recommendedName>
        <fullName evidence="4">FMN-binding domain-containing protein</fullName>
    </recommendedName>
</protein>
<evidence type="ECO:0000256" key="1">
    <source>
        <dbReference type="SAM" id="Phobius"/>
    </source>
</evidence>
<feature type="transmembrane region" description="Helical" evidence="1">
    <location>
        <begin position="25"/>
        <end position="50"/>
    </location>
</feature>